<protein>
    <submittedName>
        <fullName evidence="1">Uncharacterized protein</fullName>
    </submittedName>
</protein>
<reference evidence="1" key="2">
    <citation type="journal article" date="2015" name="Data Brief">
        <title>Shoot transcriptome of the giant reed, Arundo donax.</title>
        <authorList>
            <person name="Barrero R.A."/>
            <person name="Guerrero F.D."/>
            <person name="Moolhuijzen P."/>
            <person name="Goolsby J.A."/>
            <person name="Tidwell J."/>
            <person name="Bellgard S.E."/>
            <person name="Bellgard M.I."/>
        </authorList>
    </citation>
    <scope>NUCLEOTIDE SEQUENCE</scope>
    <source>
        <tissue evidence="1">Shoot tissue taken approximately 20 cm above the soil surface</tissue>
    </source>
</reference>
<reference evidence="1" key="1">
    <citation type="submission" date="2014-09" db="EMBL/GenBank/DDBJ databases">
        <authorList>
            <person name="Magalhaes I.L.F."/>
            <person name="Oliveira U."/>
            <person name="Santos F.R."/>
            <person name="Vidigal T.H.D.A."/>
            <person name="Brescovit A.D."/>
            <person name="Santos A.J."/>
        </authorList>
    </citation>
    <scope>NUCLEOTIDE SEQUENCE</scope>
    <source>
        <tissue evidence="1">Shoot tissue taken approximately 20 cm above the soil surface</tissue>
    </source>
</reference>
<dbReference type="AlphaFoldDB" id="A0A0A9DK38"/>
<evidence type="ECO:0000313" key="1">
    <source>
        <dbReference type="EMBL" id="JAD88151.1"/>
    </source>
</evidence>
<name>A0A0A9DK38_ARUDO</name>
<organism evidence="1">
    <name type="scientific">Arundo donax</name>
    <name type="common">Giant reed</name>
    <name type="synonym">Donax arundinaceus</name>
    <dbReference type="NCBI Taxonomy" id="35708"/>
    <lineage>
        <taxon>Eukaryota</taxon>
        <taxon>Viridiplantae</taxon>
        <taxon>Streptophyta</taxon>
        <taxon>Embryophyta</taxon>
        <taxon>Tracheophyta</taxon>
        <taxon>Spermatophyta</taxon>
        <taxon>Magnoliopsida</taxon>
        <taxon>Liliopsida</taxon>
        <taxon>Poales</taxon>
        <taxon>Poaceae</taxon>
        <taxon>PACMAD clade</taxon>
        <taxon>Arundinoideae</taxon>
        <taxon>Arundineae</taxon>
        <taxon>Arundo</taxon>
    </lineage>
</organism>
<accession>A0A0A9DK38</accession>
<dbReference type="EMBL" id="GBRH01209744">
    <property type="protein sequence ID" value="JAD88151.1"/>
    <property type="molecule type" value="Transcribed_RNA"/>
</dbReference>
<proteinExistence type="predicted"/>
<sequence length="101" mass="10739">MESYKNMPSDGILFPATAATQATASRLPIEGRSGTPHAAAALQGFCSSSRTVCTSVGSLLIPWINLALIARSRGSASASFQMRASCGSQRDWRPLLPSRQR</sequence>